<dbReference type="Pfam" id="PF14025">
    <property type="entry name" value="DUF4241"/>
    <property type="match status" value="1"/>
</dbReference>
<reference evidence="2" key="1">
    <citation type="journal article" date="2019" name="Int. J. Syst. Evol. Microbiol.">
        <title>The Global Catalogue of Microorganisms (GCM) 10K type strain sequencing project: providing services to taxonomists for standard genome sequencing and annotation.</title>
        <authorList>
            <consortium name="The Broad Institute Genomics Platform"/>
            <consortium name="The Broad Institute Genome Sequencing Center for Infectious Disease"/>
            <person name="Wu L."/>
            <person name="Ma J."/>
        </authorList>
    </citation>
    <scope>NUCLEOTIDE SEQUENCE [LARGE SCALE GENOMIC DNA]</scope>
    <source>
        <strain evidence="2">CCUG 58938</strain>
    </source>
</reference>
<evidence type="ECO:0000313" key="2">
    <source>
        <dbReference type="Proteomes" id="UP001597112"/>
    </source>
</evidence>
<comment type="caution">
    <text evidence="1">The sequence shown here is derived from an EMBL/GenBank/DDBJ whole genome shotgun (WGS) entry which is preliminary data.</text>
</comment>
<dbReference type="RefSeq" id="WP_377579676.1">
    <property type="nucleotide sequence ID" value="NZ_JBHTKA010000004.1"/>
</dbReference>
<dbReference type="EMBL" id="JBHTKA010000004">
    <property type="protein sequence ID" value="MFD1000273.1"/>
    <property type="molecule type" value="Genomic_DNA"/>
</dbReference>
<protein>
    <submittedName>
        <fullName evidence="1">DUF4241 domain-containing protein</fullName>
    </submittedName>
</protein>
<name>A0ABW3K4X0_9BACT</name>
<dbReference type="InterPro" id="IPR025335">
    <property type="entry name" value="DUF4241"/>
</dbReference>
<gene>
    <name evidence="1" type="ORF">ACFQ21_13200</name>
</gene>
<accession>A0ABW3K4X0</accession>
<sequence length="242" mass="27107">MRVTLIAMGFLALLFGCKPKTGVSDKLAFDLKSVLDTVDLEEVSIGEIHLPTGKIIAGDPFFIYDNKPFKTKVNPGNYPVKLLIYKVEEDHYRIAFAKIQFSGNQAIHWTLALTEDITDEQIKSLQPGEFFGYGVDAGLGCFIDQETNTIFNSVMDKFSKDNPDKNYYDDVLAEEFRTTSGQHPLSRDLGDWDNHFPKQGDNHNVIMFASGWGDGSYPTYWGTDLNGKIVELITDFIVVGGE</sequence>
<keyword evidence="2" id="KW-1185">Reference proteome</keyword>
<dbReference type="Proteomes" id="UP001597112">
    <property type="component" value="Unassembled WGS sequence"/>
</dbReference>
<organism evidence="1 2">
    <name type="scientific">Ohtaekwangia kribbensis</name>
    <dbReference type="NCBI Taxonomy" id="688913"/>
    <lineage>
        <taxon>Bacteria</taxon>
        <taxon>Pseudomonadati</taxon>
        <taxon>Bacteroidota</taxon>
        <taxon>Cytophagia</taxon>
        <taxon>Cytophagales</taxon>
        <taxon>Fulvivirgaceae</taxon>
        <taxon>Ohtaekwangia</taxon>
    </lineage>
</organism>
<evidence type="ECO:0000313" key="1">
    <source>
        <dbReference type="EMBL" id="MFD1000273.1"/>
    </source>
</evidence>
<dbReference type="PROSITE" id="PS51257">
    <property type="entry name" value="PROKAR_LIPOPROTEIN"/>
    <property type="match status" value="1"/>
</dbReference>
<proteinExistence type="predicted"/>